<reference evidence="2" key="1">
    <citation type="submission" date="2013-12" db="EMBL/GenBank/DDBJ databases">
        <authorList>
            <person name="Aslett M."/>
        </authorList>
    </citation>
    <scope>NUCLEOTIDE SEQUENCE [LARGE SCALE GENOMIC DNA]</scope>
    <source>
        <strain evidence="2">Lindley</strain>
    </source>
</reference>
<keyword evidence="2" id="KW-1185">Reference proteome</keyword>
<dbReference type="WBParaSite" id="GPLIN_000805600">
    <property type="protein sequence ID" value="GPLIN_000805600"/>
    <property type="gene ID" value="GPLIN_000805600"/>
</dbReference>
<reference evidence="3" key="3">
    <citation type="submission" date="2016-06" db="UniProtKB">
        <authorList>
            <consortium name="WormBaseParasite"/>
        </authorList>
    </citation>
    <scope>IDENTIFICATION</scope>
</reference>
<evidence type="ECO:0000313" key="2">
    <source>
        <dbReference type="Proteomes" id="UP000050741"/>
    </source>
</evidence>
<evidence type="ECO:0000256" key="1">
    <source>
        <dbReference type="SAM" id="MobiDB-lite"/>
    </source>
</evidence>
<feature type="region of interest" description="Disordered" evidence="1">
    <location>
        <begin position="1"/>
        <end position="28"/>
    </location>
</feature>
<reference evidence="2" key="2">
    <citation type="submission" date="2014-05" db="EMBL/GenBank/DDBJ databases">
        <title>The genome and life-stage specific transcriptomes of Globodera pallida elucidate key aspects of plant parasitism by a cyst nematode.</title>
        <authorList>
            <person name="Cotton J.A."/>
            <person name="Lilley C.J."/>
            <person name="Jones L.M."/>
            <person name="Kikuchi T."/>
            <person name="Reid A.J."/>
            <person name="Thorpe P."/>
            <person name="Tsai I.J."/>
            <person name="Beasley H."/>
            <person name="Blok V."/>
            <person name="Cock P.J.A."/>
            <person name="Van den Akker S.E."/>
            <person name="Holroyd N."/>
            <person name="Hunt M."/>
            <person name="Mantelin S."/>
            <person name="Naghra H."/>
            <person name="Pain A."/>
            <person name="Palomares-Rius J.E."/>
            <person name="Zarowiecki M."/>
            <person name="Berriman M."/>
            <person name="Jones J.T."/>
            <person name="Urwin P.E."/>
        </authorList>
    </citation>
    <scope>NUCLEOTIDE SEQUENCE [LARGE SCALE GENOMIC DNA]</scope>
    <source>
        <strain evidence="2">Lindley</strain>
    </source>
</reference>
<sequence length="106" mass="12316">MWEKGKSLKQRGTRWWPARPGNGIASSHRPLIEGGLIEAEEAKGMGWIARAGHRRHIRGRRYEVPRPPPCLPIHFSTYSFSKGKKRRSQVPEQRRTHKTMKMSECE</sequence>
<dbReference type="AlphaFoldDB" id="A0A183C5B1"/>
<organism evidence="2 3">
    <name type="scientific">Globodera pallida</name>
    <name type="common">Potato cyst nematode worm</name>
    <name type="synonym">Heterodera pallida</name>
    <dbReference type="NCBI Taxonomy" id="36090"/>
    <lineage>
        <taxon>Eukaryota</taxon>
        <taxon>Metazoa</taxon>
        <taxon>Ecdysozoa</taxon>
        <taxon>Nematoda</taxon>
        <taxon>Chromadorea</taxon>
        <taxon>Rhabditida</taxon>
        <taxon>Tylenchina</taxon>
        <taxon>Tylenchomorpha</taxon>
        <taxon>Tylenchoidea</taxon>
        <taxon>Heteroderidae</taxon>
        <taxon>Heteroderinae</taxon>
        <taxon>Globodera</taxon>
    </lineage>
</organism>
<dbReference type="Proteomes" id="UP000050741">
    <property type="component" value="Unassembled WGS sequence"/>
</dbReference>
<evidence type="ECO:0000313" key="3">
    <source>
        <dbReference type="WBParaSite" id="GPLIN_000805600"/>
    </source>
</evidence>
<proteinExistence type="predicted"/>
<feature type="region of interest" description="Disordered" evidence="1">
    <location>
        <begin position="81"/>
        <end position="106"/>
    </location>
</feature>
<accession>A0A183C5B1</accession>
<name>A0A183C5B1_GLOPA</name>
<protein>
    <submittedName>
        <fullName evidence="3">Uncharacterized protein</fullName>
    </submittedName>
</protein>